<dbReference type="NCBIfam" id="TIGR04272">
    <property type="entry name" value="cxxc_cxxc_Mbark"/>
    <property type="match status" value="1"/>
</dbReference>
<feature type="domain" description="CxxC-x17-CxxC" evidence="2">
    <location>
        <begin position="52"/>
        <end position="88"/>
    </location>
</feature>
<comment type="caution">
    <text evidence="3">The sequence shown here is derived from an EMBL/GenBank/DDBJ whole genome shotgun (WGS) entry which is preliminary data.</text>
</comment>
<feature type="domain" description="Probable zinc-binding" evidence="1">
    <location>
        <begin position="3"/>
        <end position="48"/>
    </location>
</feature>
<dbReference type="InterPro" id="IPR025306">
    <property type="entry name" value="Zn-bnd_dom_prob"/>
</dbReference>
<dbReference type="InterPro" id="IPR026363">
    <property type="entry name" value="CxxC-x17-CxxC_dom"/>
</dbReference>
<dbReference type="Pfam" id="PF13451">
    <property type="entry name" value="zf_Tbcl"/>
    <property type="match status" value="1"/>
</dbReference>
<evidence type="ECO:0000313" key="3">
    <source>
        <dbReference type="EMBL" id="OGL67286.1"/>
    </source>
</evidence>
<protein>
    <submittedName>
        <fullName evidence="3">Zinc-binding protein</fullName>
    </submittedName>
</protein>
<dbReference type="EMBL" id="MGDT01000002">
    <property type="protein sequence ID" value="OGL67286.1"/>
    <property type="molecule type" value="Genomic_DNA"/>
</dbReference>
<gene>
    <name evidence="3" type="ORF">A2856_01185</name>
</gene>
<dbReference type="Proteomes" id="UP000177885">
    <property type="component" value="Unassembled WGS sequence"/>
</dbReference>
<proteinExistence type="predicted"/>
<reference evidence="3 4" key="1">
    <citation type="journal article" date="2016" name="Nat. Commun.">
        <title>Thousands of microbial genomes shed light on interconnected biogeochemical processes in an aquifer system.</title>
        <authorList>
            <person name="Anantharaman K."/>
            <person name="Brown C.T."/>
            <person name="Hug L.A."/>
            <person name="Sharon I."/>
            <person name="Castelle C.J."/>
            <person name="Probst A.J."/>
            <person name="Thomas B.C."/>
            <person name="Singh A."/>
            <person name="Wilkins M.J."/>
            <person name="Karaoz U."/>
            <person name="Brodie E.L."/>
            <person name="Williams K.H."/>
            <person name="Hubbard S.S."/>
            <person name="Banfield J.F."/>
        </authorList>
    </citation>
    <scope>NUCLEOTIDE SEQUENCE [LARGE SCALE GENOMIC DNA]</scope>
</reference>
<accession>A0A1F7TMR1</accession>
<dbReference type="AlphaFoldDB" id="A0A1F7TMR1"/>
<dbReference type="Pfam" id="PF23477">
    <property type="entry name" value="zf_Tbcl_2"/>
    <property type="match status" value="1"/>
</dbReference>
<sequence>MSDMSLNCRDCGKEFVFSDRDQAFFAEKGWQNQPTRCRDCARAKRANMQAPRQMFPAVCAACGKNCEVPFEPREGGRPVKCLECFRADRP</sequence>
<organism evidence="3 4">
    <name type="scientific">Candidatus Uhrbacteria bacterium RIFCSPHIGHO2_01_FULL_63_20</name>
    <dbReference type="NCBI Taxonomy" id="1802385"/>
    <lineage>
        <taxon>Bacteria</taxon>
        <taxon>Candidatus Uhriibacteriota</taxon>
    </lineage>
</organism>
<evidence type="ECO:0000313" key="4">
    <source>
        <dbReference type="Proteomes" id="UP000177885"/>
    </source>
</evidence>
<evidence type="ECO:0000259" key="2">
    <source>
        <dbReference type="Pfam" id="PF23477"/>
    </source>
</evidence>
<evidence type="ECO:0000259" key="1">
    <source>
        <dbReference type="Pfam" id="PF13451"/>
    </source>
</evidence>
<dbReference type="STRING" id="1802385.A2856_01185"/>
<name>A0A1F7TMR1_9BACT</name>